<keyword evidence="4" id="KW-0238">DNA-binding</keyword>
<organism evidence="9 10">
    <name type="scientific">Fusibacter bizertensis</name>
    <dbReference type="NCBI Taxonomy" id="1488331"/>
    <lineage>
        <taxon>Bacteria</taxon>
        <taxon>Bacillati</taxon>
        <taxon>Bacillota</taxon>
        <taxon>Clostridia</taxon>
        <taxon>Eubacteriales</taxon>
        <taxon>Eubacteriales Family XII. Incertae Sedis</taxon>
        <taxon>Fusibacter</taxon>
    </lineage>
</organism>
<name>A0ABT6NE49_9FIRM</name>
<dbReference type="PROSITE" id="PS50110">
    <property type="entry name" value="RESPONSE_REGULATORY"/>
    <property type="match status" value="1"/>
</dbReference>
<feature type="domain" description="Response regulatory" evidence="8">
    <location>
        <begin position="3"/>
        <end position="119"/>
    </location>
</feature>
<dbReference type="EMBL" id="JARYZI010000007">
    <property type="protein sequence ID" value="MDH8678704.1"/>
    <property type="molecule type" value="Genomic_DNA"/>
</dbReference>
<keyword evidence="2 7" id="KW-0597">Phosphoprotein</keyword>
<proteinExistence type="predicted"/>
<accession>A0ABT6NE49</accession>
<dbReference type="PANTHER" id="PTHR43214:SF40">
    <property type="entry name" value="TRANSCRIPTIONAL REGULATORY PROTEIN LNRK"/>
    <property type="match status" value="1"/>
</dbReference>
<dbReference type="SMART" id="SM00421">
    <property type="entry name" value="HTH_LUXR"/>
    <property type="match status" value="1"/>
</dbReference>
<sequence length="215" mass="24051">MIKILIADDQTLFRNMLEDVLSREATFDVVGTASNGNEVITLAKQLRPDIILMDIKMPEKSGIHALQAINALSMQTKVIMLTTFEDAQSISDSCMIGAKGYLVKDIKPEVLVMSIKCVHNDIVTFHKSAYDIICTQSNLYHNTTKERFTFGSFEFDGIDIRIMRCITEGMTNREIGALLNYSEGTIKNRVSKILATTSMSDRTQISVFAIKNNIV</sequence>
<protein>
    <recommendedName>
        <fullName evidence="1">Stage 0 sporulation protein A homolog</fullName>
    </recommendedName>
</protein>
<dbReference type="SMART" id="SM00448">
    <property type="entry name" value="REC"/>
    <property type="match status" value="1"/>
</dbReference>
<dbReference type="SUPFAM" id="SSF52172">
    <property type="entry name" value="CheY-like"/>
    <property type="match status" value="1"/>
</dbReference>
<evidence type="ECO:0000256" key="1">
    <source>
        <dbReference type="ARBA" id="ARBA00018672"/>
    </source>
</evidence>
<dbReference type="Pfam" id="PF00196">
    <property type="entry name" value="GerE"/>
    <property type="match status" value="1"/>
</dbReference>
<dbReference type="Proteomes" id="UP001158045">
    <property type="component" value="Unassembled WGS sequence"/>
</dbReference>
<evidence type="ECO:0000256" key="4">
    <source>
        <dbReference type="ARBA" id="ARBA00023125"/>
    </source>
</evidence>
<dbReference type="RefSeq" id="WP_281094579.1">
    <property type="nucleotide sequence ID" value="NZ_JARYZI010000007.1"/>
</dbReference>
<dbReference type="SUPFAM" id="SSF46894">
    <property type="entry name" value="C-terminal effector domain of the bipartite response regulators"/>
    <property type="match status" value="1"/>
</dbReference>
<keyword evidence="3" id="KW-0805">Transcription regulation</keyword>
<feature type="modified residue" description="4-aspartylphosphate" evidence="7">
    <location>
        <position position="54"/>
    </location>
</feature>
<dbReference type="InterPro" id="IPR011006">
    <property type="entry name" value="CheY-like_superfamily"/>
</dbReference>
<evidence type="ECO:0000313" key="10">
    <source>
        <dbReference type="Proteomes" id="UP001158045"/>
    </source>
</evidence>
<dbReference type="InterPro" id="IPR016032">
    <property type="entry name" value="Sig_transdc_resp-reg_C-effctor"/>
</dbReference>
<dbReference type="InterPro" id="IPR058245">
    <property type="entry name" value="NreC/VraR/RcsB-like_REC"/>
</dbReference>
<dbReference type="PANTHER" id="PTHR43214">
    <property type="entry name" value="TWO-COMPONENT RESPONSE REGULATOR"/>
    <property type="match status" value="1"/>
</dbReference>
<comment type="caution">
    <text evidence="9">The sequence shown here is derived from an EMBL/GenBank/DDBJ whole genome shotgun (WGS) entry which is preliminary data.</text>
</comment>
<evidence type="ECO:0000256" key="6">
    <source>
        <dbReference type="ARBA" id="ARBA00024867"/>
    </source>
</evidence>
<comment type="function">
    <text evidence="6">May play the central regulatory role in sporulation. It may be an element of the effector pathway responsible for the activation of sporulation genes in response to nutritional stress. Spo0A may act in concert with spo0H (a sigma factor) to control the expression of some genes that are critical to the sporulation process.</text>
</comment>
<dbReference type="CDD" id="cd17535">
    <property type="entry name" value="REC_NarL-like"/>
    <property type="match status" value="1"/>
</dbReference>
<evidence type="ECO:0000256" key="5">
    <source>
        <dbReference type="ARBA" id="ARBA00023163"/>
    </source>
</evidence>
<evidence type="ECO:0000313" key="9">
    <source>
        <dbReference type="EMBL" id="MDH8678704.1"/>
    </source>
</evidence>
<dbReference type="InterPro" id="IPR000792">
    <property type="entry name" value="Tscrpt_reg_LuxR_C"/>
</dbReference>
<dbReference type="Gene3D" id="3.40.50.2300">
    <property type="match status" value="1"/>
</dbReference>
<reference evidence="9 10" key="1">
    <citation type="submission" date="2023-04" db="EMBL/GenBank/DDBJ databases">
        <title>Fusibacter bizertensis strain WBS, isolated from littoral bottom sediments of the Arctic seas - biochemical and genomic analysis.</title>
        <authorList>
            <person name="Brioukhanov A.L."/>
        </authorList>
    </citation>
    <scope>NUCLEOTIDE SEQUENCE [LARGE SCALE GENOMIC DNA]</scope>
    <source>
        <strain evidence="9 10">WBS</strain>
    </source>
</reference>
<dbReference type="InterPro" id="IPR039420">
    <property type="entry name" value="WalR-like"/>
</dbReference>
<dbReference type="Pfam" id="PF00072">
    <property type="entry name" value="Response_reg"/>
    <property type="match status" value="1"/>
</dbReference>
<dbReference type="InterPro" id="IPR001789">
    <property type="entry name" value="Sig_transdc_resp-reg_receiver"/>
</dbReference>
<evidence type="ECO:0000256" key="3">
    <source>
        <dbReference type="ARBA" id="ARBA00023015"/>
    </source>
</evidence>
<evidence type="ECO:0000256" key="2">
    <source>
        <dbReference type="ARBA" id="ARBA00022553"/>
    </source>
</evidence>
<keyword evidence="5" id="KW-0804">Transcription</keyword>
<evidence type="ECO:0000256" key="7">
    <source>
        <dbReference type="PROSITE-ProRule" id="PRU00169"/>
    </source>
</evidence>
<gene>
    <name evidence="9" type="ORF">QE109_11125</name>
</gene>
<evidence type="ECO:0000259" key="8">
    <source>
        <dbReference type="PROSITE" id="PS50110"/>
    </source>
</evidence>
<keyword evidence="10" id="KW-1185">Reference proteome</keyword>